<dbReference type="OrthoDB" id="2110361at2759"/>
<dbReference type="GO" id="GO:0008270">
    <property type="term" value="F:zinc ion binding"/>
    <property type="evidence" value="ECO:0007669"/>
    <property type="project" value="InterPro"/>
</dbReference>
<dbReference type="InterPro" id="IPR050987">
    <property type="entry name" value="AtrR-like"/>
</dbReference>
<organism evidence="5 6">
    <name type="scientific">Gomphillus americanus</name>
    <dbReference type="NCBI Taxonomy" id="1940652"/>
    <lineage>
        <taxon>Eukaryota</taxon>
        <taxon>Fungi</taxon>
        <taxon>Dikarya</taxon>
        <taxon>Ascomycota</taxon>
        <taxon>Pezizomycotina</taxon>
        <taxon>Lecanoromycetes</taxon>
        <taxon>OSLEUM clade</taxon>
        <taxon>Ostropomycetidae</taxon>
        <taxon>Ostropales</taxon>
        <taxon>Graphidaceae</taxon>
        <taxon>Gomphilloideae</taxon>
        <taxon>Gomphillus</taxon>
    </lineage>
</organism>
<dbReference type="PANTHER" id="PTHR46910:SF1">
    <property type="entry name" value="MISCELLANEOUS ZN(II)2CYS6 TRANSCRIPTION FACTOR (EUROFUNG)-RELATED"/>
    <property type="match status" value="1"/>
</dbReference>
<dbReference type="InterPro" id="IPR007219">
    <property type="entry name" value="XnlR_reg_dom"/>
</dbReference>
<dbReference type="SMART" id="SM00906">
    <property type="entry name" value="Fungal_trans"/>
    <property type="match status" value="1"/>
</dbReference>
<dbReference type="CDD" id="cd00067">
    <property type="entry name" value="GAL4"/>
    <property type="match status" value="1"/>
</dbReference>
<dbReference type="Pfam" id="PF00172">
    <property type="entry name" value="Zn_clus"/>
    <property type="match status" value="1"/>
</dbReference>
<dbReference type="EMBL" id="CAJPDQ010000038">
    <property type="protein sequence ID" value="CAF9931264.1"/>
    <property type="molecule type" value="Genomic_DNA"/>
</dbReference>
<proteinExistence type="predicted"/>
<dbReference type="PROSITE" id="PS50048">
    <property type="entry name" value="ZN2_CY6_FUNGAL_2"/>
    <property type="match status" value="1"/>
</dbReference>
<dbReference type="CDD" id="cd12148">
    <property type="entry name" value="fungal_TF_MHR"/>
    <property type="match status" value="1"/>
</dbReference>
<evidence type="ECO:0000313" key="5">
    <source>
        <dbReference type="EMBL" id="CAF9931264.1"/>
    </source>
</evidence>
<dbReference type="AlphaFoldDB" id="A0A8H3FV19"/>
<feature type="region of interest" description="Disordered" evidence="3">
    <location>
        <begin position="1"/>
        <end position="38"/>
    </location>
</feature>
<evidence type="ECO:0000256" key="3">
    <source>
        <dbReference type="SAM" id="MobiDB-lite"/>
    </source>
</evidence>
<sequence length="737" mass="82428">MSGPPNHYPGGPSRPPAFLTSASPNESSSAPSSLSPASPVSALPGVAMLGGPPILNRMDGVGGRMSYAPHSIHIPPIGDLQPRYMTEYDAVAHQEHQLRMRGVMNPGQNLSPLGPPSAGQKRAYRQRRKDPSCDACRERKVKCDATETSSCSECSSRSVKCQFTKETNRRMSSIKQVQDLERQLLDARQHVSQLQAQLQTDFLPDMMETPANLRPTKRRRVGNSQASPIVLKNLNLYGKDIFRTDFLGLGSVALTSNNKIELPPKHTAERLLEAYRLCFYNTLPFVDVEFYTTRLEEIYSNWSDQDDKTDSSAVFLGLLAVGAVYVETEGNNLLHSLLSLLSVFTQNCSIDLVRAMTLASIALIERNKRSLAYRLKGQAIRAAQELGLNRRTDLTNDKEEQKCAMWCSLYCMEPMLAVELGLPTAFMDEDHDETTEWAKEQVSDYRYGRLHTSLITTRAVVSVCKALNTTSLTTSIISSINAQIEYCVSSLPPQFRPTSKECLDATGMLPAIYLQDLRLLLHRQQMNPINSPMVRAKGLDDCVKIITSSLDIFVRIRQASVSNNNRDPLEERAGWKQEVASTATTFLCLHVWRCFLFLVTYDQYDAALLCAKIGAAIGSLRAINEPCGRYAQFFLDWWTDPKKVRKAVLVDDEELLVYLSADMQGSPEQSWVWQENVPIERSSALEDENAQSNSWDQVMEKLKTFQGRDLPVVRPILSVSRLDLNASSNRISIADII</sequence>
<protein>
    <recommendedName>
        <fullName evidence="4">Zn(2)-C6 fungal-type domain-containing protein</fullName>
    </recommendedName>
</protein>
<feature type="compositionally biased region" description="Low complexity" evidence="3">
    <location>
        <begin position="21"/>
        <end position="38"/>
    </location>
</feature>
<dbReference type="PANTHER" id="PTHR46910">
    <property type="entry name" value="TRANSCRIPTION FACTOR PDR1"/>
    <property type="match status" value="1"/>
</dbReference>
<dbReference type="PROSITE" id="PS00463">
    <property type="entry name" value="ZN2_CY6_FUNGAL_1"/>
    <property type="match status" value="1"/>
</dbReference>
<evidence type="ECO:0000256" key="2">
    <source>
        <dbReference type="ARBA" id="ARBA00023242"/>
    </source>
</evidence>
<evidence type="ECO:0000256" key="1">
    <source>
        <dbReference type="ARBA" id="ARBA00022723"/>
    </source>
</evidence>
<dbReference type="Gene3D" id="4.10.240.10">
    <property type="entry name" value="Zn(2)-C6 fungal-type DNA-binding domain"/>
    <property type="match status" value="1"/>
</dbReference>
<comment type="caution">
    <text evidence="5">The sequence shown here is derived from an EMBL/GenBank/DDBJ whole genome shotgun (WGS) entry which is preliminary data.</text>
</comment>
<accession>A0A8H3FV19</accession>
<keyword evidence="2" id="KW-0539">Nucleus</keyword>
<dbReference type="SUPFAM" id="SSF57701">
    <property type="entry name" value="Zn2/Cys6 DNA-binding domain"/>
    <property type="match status" value="1"/>
</dbReference>
<keyword evidence="6" id="KW-1185">Reference proteome</keyword>
<evidence type="ECO:0000313" key="6">
    <source>
        <dbReference type="Proteomes" id="UP000664169"/>
    </source>
</evidence>
<dbReference type="GO" id="GO:0003677">
    <property type="term" value="F:DNA binding"/>
    <property type="evidence" value="ECO:0007669"/>
    <property type="project" value="InterPro"/>
</dbReference>
<dbReference type="SMART" id="SM00066">
    <property type="entry name" value="GAL4"/>
    <property type="match status" value="1"/>
</dbReference>
<feature type="domain" description="Zn(2)-C6 fungal-type" evidence="4">
    <location>
        <begin position="132"/>
        <end position="163"/>
    </location>
</feature>
<feature type="region of interest" description="Disordered" evidence="3">
    <location>
        <begin position="105"/>
        <end position="131"/>
    </location>
</feature>
<dbReference type="InterPro" id="IPR001138">
    <property type="entry name" value="Zn2Cys6_DnaBD"/>
</dbReference>
<dbReference type="GO" id="GO:0000981">
    <property type="term" value="F:DNA-binding transcription factor activity, RNA polymerase II-specific"/>
    <property type="evidence" value="ECO:0007669"/>
    <property type="project" value="InterPro"/>
</dbReference>
<dbReference type="Pfam" id="PF04082">
    <property type="entry name" value="Fungal_trans"/>
    <property type="match status" value="1"/>
</dbReference>
<keyword evidence="1" id="KW-0479">Metal-binding</keyword>
<reference evidence="5" key="1">
    <citation type="submission" date="2021-03" db="EMBL/GenBank/DDBJ databases">
        <authorList>
            <person name="Tagirdzhanova G."/>
        </authorList>
    </citation>
    <scope>NUCLEOTIDE SEQUENCE</scope>
</reference>
<evidence type="ECO:0000259" key="4">
    <source>
        <dbReference type="PROSITE" id="PS50048"/>
    </source>
</evidence>
<name>A0A8H3FV19_9LECA</name>
<dbReference type="InterPro" id="IPR036864">
    <property type="entry name" value="Zn2-C6_fun-type_DNA-bd_sf"/>
</dbReference>
<dbReference type="Proteomes" id="UP000664169">
    <property type="component" value="Unassembled WGS sequence"/>
</dbReference>
<dbReference type="GO" id="GO:0006351">
    <property type="term" value="P:DNA-templated transcription"/>
    <property type="evidence" value="ECO:0007669"/>
    <property type="project" value="InterPro"/>
</dbReference>
<gene>
    <name evidence="5" type="ORF">GOMPHAMPRED_005860</name>
</gene>